<proteinExistence type="predicted"/>
<dbReference type="Gene3D" id="1.10.530.10">
    <property type="match status" value="1"/>
</dbReference>
<dbReference type="CDD" id="cd00118">
    <property type="entry name" value="LysM"/>
    <property type="match status" value="1"/>
</dbReference>
<dbReference type="Pfam" id="PF01464">
    <property type="entry name" value="SLT"/>
    <property type="match status" value="1"/>
</dbReference>
<dbReference type="InterPro" id="IPR023346">
    <property type="entry name" value="Lysozyme-like_dom_sf"/>
</dbReference>
<organism evidence="2 3">
    <name type="scientific">Glomus cerebriforme</name>
    <dbReference type="NCBI Taxonomy" id="658196"/>
    <lineage>
        <taxon>Eukaryota</taxon>
        <taxon>Fungi</taxon>
        <taxon>Fungi incertae sedis</taxon>
        <taxon>Mucoromycota</taxon>
        <taxon>Glomeromycotina</taxon>
        <taxon>Glomeromycetes</taxon>
        <taxon>Glomerales</taxon>
        <taxon>Glomeraceae</taxon>
        <taxon>Glomus</taxon>
    </lineage>
</organism>
<feature type="domain" description="LysM" evidence="1">
    <location>
        <begin position="3"/>
        <end position="48"/>
    </location>
</feature>
<sequence length="203" mass="22242">MGKKYTVQPDDTFSNIAHKFGVSLQDLIAANPKIPNVDLIQPEEEINIPTGHTKTKLGPGATPQLEHFKEEIESGSEKTKVPANLIAAVIWQESRANPNASSNEGRDTGLMQINDNTFEDKHHIIGPNKNDPATNILGGSFYLSEMHAKFGDWPLALRAYNSGPESVDPHDPNHTGGIGDPNYVRNVLRFEKIIRTGDGVLDP</sequence>
<gene>
    <name evidence="2" type="ORF">C1645_739498</name>
</gene>
<dbReference type="InterPro" id="IPR018392">
    <property type="entry name" value="LysM"/>
</dbReference>
<dbReference type="PROSITE" id="PS51782">
    <property type="entry name" value="LYSM"/>
    <property type="match status" value="1"/>
</dbReference>
<protein>
    <submittedName>
        <fullName evidence="2">CBM Family 50/Glycoside Hydrolase Family 23 protein</fullName>
    </submittedName>
</protein>
<name>A0A397SWA1_9GLOM</name>
<evidence type="ECO:0000313" key="3">
    <source>
        <dbReference type="Proteomes" id="UP000265703"/>
    </source>
</evidence>
<dbReference type="InterPro" id="IPR036779">
    <property type="entry name" value="LysM_dom_sf"/>
</dbReference>
<dbReference type="SMART" id="SM00257">
    <property type="entry name" value="LysM"/>
    <property type="match status" value="1"/>
</dbReference>
<dbReference type="SUPFAM" id="SSF53955">
    <property type="entry name" value="Lysozyme-like"/>
    <property type="match status" value="1"/>
</dbReference>
<dbReference type="OrthoDB" id="1193027at2759"/>
<dbReference type="GO" id="GO:0016787">
    <property type="term" value="F:hydrolase activity"/>
    <property type="evidence" value="ECO:0007669"/>
    <property type="project" value="UniProtKB-KW"/>
</dbReference>
<dbReference type="Pfam" id="PF01476">
    <property type="entry name" value="LysM"/>
    <property type="match status" value="1"/>
</dbReference>
<dbReference type="Proteomes" id="UP000265703">
    <property type="component" value="Unassembled WGS sequence"/>
</dbReference>
<evidence type="ECO:0000259" key="1">
    <source>
        <dbReference type="PROSITE" id="PS51782"/>
    </source>
</evidence>
<dbReference type="InterPro" id="IPR008258">
    <property type="entry name" value="Transglycosylase_SLT_dom_1"/>
</dbReference>
<dbReference type="Gene3D" id="3.10.350.10">
    <property type="entry name" value="LysM domain"/>
    <property type="match status" value="1"/>
</dbReference>
<keyword evidence="3" id="KW-1185">Reference proteome</keyword>
<keyword evidence="2" id="KW-0378">Hydrolase</keyword>
<dbReference type="PANTHER" id="PTHR37423:SF2">
    <property type="entry name" value="MEMBRANE-BOUND LYTIC MUREIN TRANSGLYCOSYLASE C"/>
    <property type="match status" value="1"/>
</dbReference>
<dbReference type="EMBL" id="QKYT01000270">
    <property type="protein sequence ID" value="RIA88295.1"/>
    <property type="molecule type" value="Genomic_DNA"/>
</dbReference>
<accession>A0A397SWA1</accession>
<dbReference type="PANTHER" id="PTHR37423">
    <property type="entry name" value="SOLUBLE LYTIC MUREIN TRANSGLYCOSYLASE-RELATED"/>
    <property type="match status" value="1"/>
</dbReference>
<reference evidence="2 3" key="1">
    <citation type="submission" date="2018-06" db="EMBL/GenBank/DDBJ databases">
        <title>Comparative genomics reveals the genomic features of Rhizophagus irregularis, R. cerebriforme, R. diaphanum and Gigaspora rosea, and their symbiotic lifestyle signature.</title>
        <authorList>
            <person name="Morin E."/>
            <person name="San Clemente H."/>
            <person name="Chen E.C.H."/>
            <person name="De La Providencia I."/>
            <person name="Hainaut M."/>
            <person name="Kuo A."/>
            <person name="Kohler A."/>
            <person name="Murat C."/>
            <person name="Tang N."/>
            <person name="Roy S."/>
            <person name="Loubradou J."/>
            <person name="Henrissat B."/>
            <person name="Grigoriev I.V."/>
            <person name="Corradi N."/>
            <person name="Roux C."/>
            <person name="Martin F.M."/>
        </authorList>
    </citation>
    <scope>NUCLEOTIDE SEQUENCE [LARGE SCALE GENOMIC DNA]</scope>
    <source>
        <strain evidence="2 3">DAOM 227022</strain>
    </source>
</reference>
<dbReference type="SUPFAM" id="SSF54106">
    <property type="entry name" value="LysM domain"/>
    <property type="match status" value="1"/>
</dbReference>
<evidence type="ECO:0000313" key="2">
    <source>
        <dbReference type="EMBL" id="RIA88295.1"/>
    </source>
</evidence>
<comment type="caution">
    <text evidence="2">The sequence shown here is derived from an EMBL/GenBank/DDBJ whole genome shotgun (WGS) entry which is preliminary data.</text>
</comment>
<dbReference type="AlphaFoldDB" id="A0A397SWA1"/>